<keyword evidence="2" id="KW-1185">Reference proteome</keyword>
<protein>
    <submittedName>
        <fullName evidence="1">Uncharacterized protein</fullName>
    </submittedName>
</protein>
<dbReference type="Gramene" id="TraesCS4A03G0113000.1">
    <property type="protein sequence ID" value="TraesCS4A03G0113000.1.CDS1"/>
    <property type="gene ID" value="TraesCS4A03G0113000"/>
</dbReference>
<dbReference type="Gramene" id="TraesCS4A02G057900.1">
    <property type="protein sequence ID" value="TraesCS4A02G057900.1.cds1"/>
    <property type="gene ID" value="TraesCS4A02G057900"/>
</dbReference>
<name>A0A3B6HQJ9_WHEAT</name>
<organism evidence="1">
    <name type="scientific">Triticum aestivum</name>
    <name type="common">Wheat</name>
    <dbReference type="NCBI Taxonomy" id="4565"/>
    <lineage>
        <taxon>Eukaryota</taxon>
        <taxon>Viridiplantae</taxon>
        <taxon>Streptophyta</taxon>
        <taxon>Embryophyta</taxon>
        <taxon>Tracheophyta</taxon>
        <taxon>Spermatophyta</taxon>
        <taxon>Magnoliopsida</taxon>
        <taxon>Liliopsida</taxon>
        <taxon>Poales</taxon>
        <taxon>Poaceae</taxon>
        <taxon>BOP clade</taxon>
        <taxon>Pooideae</taxon>
        <taxon>Triticodae</taxon>
        <taxon>Triticeae</taxon>
        <taxon>Triticinae</taxon>
        <taxon>Triticum</taxon>
    </lineage>
</organism>
<sequence>MCLIGWATSPPPACATNSAGVRKLPWHTHTILTSSALLYWYRKPSILSPLGSPLVYTTGIFRTMSATLLVLVALAAGLSEPSRCSPVEMPGAAALTANAEDEGVVTAPLFAPSDEGRTADDRLRSRAPGVPARLHTNIYLGDQQKQI</sequence>
<reference evidence="1" key="1">
    <citation type="submission" date="2018-08" db="EMBL/GenBank/DDBJ databases">
        <authorList>
            <person name="Rossello M."/>
        </authorList>
    </citation>
    <scope>NUCLEOTIDE SEQUENCE [LARGE SCALE GENOMIC DNA]</scope>
    <source>
        <strain evidence="1">cv. Chinese Spring</strain>
    </source>
</reference>
<evidence type="ECO:0000313" key="2">
    <source>
        <dbReference type="Proteomes" id="UP000019116"/>
    </source>
</evidence>
<dbReference type="OrthoDB" id="718130at2759"/>
<proteinExistence type="predicted"/>
<dbReference type="Proteomes" id="UP000019116">
    <property type="component" value="Chromosome 4A"/>
</dbReference>
<accession>A0A3B6HQJ9</accession>
<reference evidence="1" key="2">
    <citation type="submission" date="2018-10" db="UniProtKB">
        <authorList>
            <consortium name="EnsemblPlants"/>
        </authorList>
    </citation>
    <scope>IDENTIFICATION</scope>
</reference>
<evidence type="ECO:0000313" key="1">
    <source>
        <dbReference type="EnsemblPlants" id="TraesCS4A02G057900.1.cds1"/>
    </source>
</evidence>
<dbReference type="AlphaFoldDB" id="A0A3B6HQJ9"/>
<dbReference type="EnsemblPlants" id="TraesCS4A02G057900.1">
    <property type="protein sequence ID" value="TraesCS4A02G057900.1.cds1"/>
    <property type="gene ID" value="TraesCS4A02G057900"/>
</dbReference>